<evidence type="ECO:0000256" key="3">
    <source>
        <dbReference type="ARBA" id="ARBA00022723"/>
    </source>
</evidence>
<feature type="domain" description="C2H2-type" evidence="13">
    <location>
        <begin position="917"/>
        <end position="944"/>
    </location>
</feature>
<feature type="region of interest" description="Disordered" evidence="12">
    <location>
        <begin position="728"/>
        <end position="750"/>
    </location>
</feature>
<feature type="compositionally biased region" description="Basic and acidic residues" evidence="12">
    <location>
        <begin position="186"/>
        <end position="197"/>
    </location>
</feature>
<dbReference type="AlphaFoldDB" id="A0A8I4A313"/>
<feature type="domain" description="C2H2-type" evidence="13">
    <location>
        <begin position="383"/>
        <end position="410"/>
    </location>
</feature>
<keyword evidence="9" id="KW-0804">Transcription</keyword>
<evidence type="ECO:0000256" key="6">
    <source>
        <dbReference type="ARBA" id="ARBA00022833"/>
    </source>
</evidence>
<dbReference type="Pfam" id="PF01352">
    <property type="entry name" value="KRAB"/>
    <property type="match status" value="1"/>
</dbReference>
<evidence type="ECO:0000256" key="1">
    <source>
        <dbReference type="ARBA" id="ARBA00004123"/>
    </source>
</evidence>
<dbReference type="SUPFAM" id="SSF57667">
    <property type="entry name" value="beta-beta-alpha zinc fingers"/>
    <property type="match status" value="10"/>
</dbReference>
<dbReference type="InterPro" id="IPR013087">
    <property type="entry name" value="Znf_C2H2_type"/>
</dbReference>
<feature type="domain" description="C2H2-type" evidence="13">
    <location>
        <begin position="271"/>
        <end position="298"/>
    </location>
</feature>
<dbReference type="FunFam" id="3.30.160.60:FF:000200">
    <property type="entry name" value="zinc finger protein 510 isoform X2"/>
    <property type="match status" value="2"/>
</dbReference>
<keyword evidence="16" id="KW-1185">Reference proteome</keyword>
<sequence>METWVSHSSCPVFLSPASWVSGEFPLQSVPHPSGQMLPPNPQPLLQGWPHLYFSPKLLCQSPRSPLLVHSAYPGPLLTRMPQTTTLSLPLGSWHLEEDGDVSGEAAWPGAFPDTPAVMTASVFPVAGACHSTEGLQQQRGASPSRERKPTGVSVIYWERLLLGSGRDQASISLRLTSPLRPPKSSRPREKTLKEHLVPRGGQSRVPKRQKPCAPEAPGRAFRNTLDLEAASGQGDHRMGAAWQEPQRLLGGQEPSTWDELGEALHAGEKSFECRACSKVFVKSSDLLKHLRTHTGERPYECSQCGKAFSQTSHLTQHQRIHSGETPYACPACGKAFRHSSSLVRHQRIHTAEKSFRCSECGKAFSHGSNLSQHRKIHAGGRPYACAQCGRRFCRNSHLIQHERTHTGEKPFVCALCGAAFSQGSSLFLHQRVHTGEKPFACAQCGRAFSRSSNLTQHQLLHTGERPFRCGDCGKGFAKGTVLLSHRRIHTGEKPFVCTQCDHAFRERPALLHHQRIHTTEKTNAGAADCTPAPGLLQVHRKDQMAFEDVAVYFSQEEWGLLDTAQRALYRRVMLDNFALVASLGLSTSRPRVVIQLERGEEPWVPSETDMTMSRNTHRRRNPGSWGLAEDGDVSGEAARQRAFPDTLPVMTASVFPIAGACHSTEGLQGLQQQRGASPSRERKPTGVSVIYWERLLLGSGSGQASISLRLTSPLRPPEVGQLREETLTEHPVPGMQPRTPERQKPCAQEAPGRAFRNTLDLEAASGQGDHRMGAAWQEPQRLLGGQEPSTWDELGEALHAGEKSFECRACSKVFVKSSDLLKHLRTHTGERPYECSQCGKAFSQTSHLTQHQRIHSGETPYACPACGKAFRHSSSLVRHQRIHTAEKSFRCSECGKAFSHGSNLSQHRKIHAGGRPYACAQCGRRFCRNSHLIQHERTHTGEKPFVCALCGAAFSQGSSLFKHQRVHTGEKPFACAQCGRAFSHSSNLTQHQLLHTGERPFRCGDCGKAFAKGAVLLSHRRIHTGEKPFVCTQCGRAFRERPALFHHQRIHTGEKTARRSRAGLQPQARSVSGASEGAPAKESEPTPALGPAAVSEPAEV</sequence>
<feature type="domain" description="C2H2-type" evidence="13">
    <location>
        <begin position="1001"/>
        <end position="1028"/>
    </location>
</feature>
<accession>A0A8I4A313</accession>
<feature type="domain" description="C2H2-type" evidence="13">
    <location>
        <begin position="833"/>
        <end position="860"/>
    </location>
</feature>
<evidence type="ECO:0000256" key="9">
    <source>
        <dbReference type="ARBA" id="ARBA00023163"/>
    </source>
</evidence>
<dbReference type="InterPro" id="IPR036236">
    <property type="entry name" value="Znf_C2H2_sf"/>
</dbReference>
<evidence type="ECO:0000256" key="7">
    <source>
        <dbReference type="ARBA" id="ARBA00023015"/>
    </source>
</evidence>
<evidence type="ECO:0000256" key="8">
    <source>
        <dbReference type="ARBA" id="ARBA00023125"/>
    </source>
</evidence>
<dbReference type="FunFam" id="3.30.160.60:FF:000557">
    <property type="entry name" value="zinc finger and SCAN domain-containing protein 29"/>
    <property type="match status" value="1"/>
</dbReference>
<dbReference type="CDD" id="cd07765">
    <property type="entry name" value="KRAB_A-box"/>
    <property type="match status" value="1"/>
</dbReference>
<dbReference type="FunFam" id="3.30.160.60:FF:000358">
    <property type="entry name" value="zinc finger protein 24"/>
    <property type="match status" value="1"/>
</dbReference>
<keyword evidence="4" id="KW-0677">Repeat</keyword>
<feature type="domain" description="C2H2-type" evidence="13">
    <location>
        <begin position="467"/>
        <end position="494"/>
    </location>
</feature>
<dbReference type="FunFam" id="3.30.160.60:FF:000352">
    <property type="entry name" value="zinc finger protein 3 homolog"/>
    <property type="match status" value="1"/>
</dbReference>
<feature type="domain" description="C2H2-type" evidence="13">
    <location>
        <begin position="973"/>
        <end position="1000"/>
    </location>
</feature>
<dbReference type="FunFam" id="3.30.160.60:FF:000410">
    <property type="entry name" value="Zinc finger protein 777"/>
    <property type="match status" value="2"/>
</dbReference>
<gene>
    <name evidence="15" type="primary">LOC103790142</name>
</gene>
<dbReference type="FunFam" id="3.30.160.60:FF:000045">
    <property type="entry name" value="ZFP69 zinc finger protein B"/>
    <property type="match status" value="2"/>
</dbReference>
<dbReference type="SMART" id="SM00355">
    <property type="entry name" value="ZnF_C2H2"/>
    <property type="match status" value="18"/>
</dbReference>
<feature type="domain" description="C2H2-type" evidence="13">
    <location>
        <begin position="439"/>
        <end position="466"/>
    </location>
</feature>
<proteinExistence type="inferred from homology"/>
<dbReference type="FunFam" id="3.30.160.60:FF:000185">
    <property type="entry name" value="zinc finger protein 319"/>
    <property type="match status" value="2"/>
</dbReference>
<feature type="domain" description="C2H2-type" evidence="13">
    <location>
        <begin position="805"/>
        <end position="832"/>
    </location>
</feature>
<comment type="similarity">
    <text evidence="2">Belongs to the krueppel C2H2-type zinc-finger protein family.</text>
</comment>
<keyword evidence="3" id="KW-0479">Metal-binding</keyword>
<evidence type="ECO:0000259" key="13">
    <source>
        <dbReference type="PROSITE" id="PS50157"/>
    </source>
</evidence>
<evidence type="ECO:0000313" key="16">
    <source>
        <dbReference type="Proteomes" id="UP000008225"/>
    </source>
</evidence>
<name>A0A8I4A313_CALJA</name>
<dbReference type="GO" id="GO:0005634">
    <property type="term" value="C:nucleus"/>
    <property type="evidence" value="ECO:0007669"/>
    <property type="project" value="UniProtKB-SubCell"/>
</dbReference>
<protein>
    <submittedName>
        <fullName evidence="15">Zinc finger protein 324</fullName>
    </submittedName>
</protein>
<keyword evidence="7" id="KW-0805">Transcription regulation</keyword>
<feature type="domain" description="C2H2-type" evidence="13">
    <location>
        <begin position="1029"/>
        <end position="1056"/>
    </location>
</feature>
<dbReference type="FunFam" id="3.30.160.60:FF:001471">
    <property type="entry name" value="Zinc finger protein 324A"/>
    <property type="match status" value="2"/>
</dbReference>
<feature type="region of interest" description="Disordered" evidence="12">
    <location>
        <begin position="605"/>
        <end position="631"/>
    </location>
</feature>
<dbReference type="Pfam" id="PF00096">
    <property type="entry name" value="zf-C2H2"/>
    <property type="match status" value="15"/>
</dbReference>
<dbReference type="InterPro" id="IPR001909">
    <property type="entry name" value="KRAB"/>
</dbReference>
<dbReference type="GO" id="GO:0008270">
    <property type="term" value="F:zinc ion binding"/>
    <property type="evidence" value="ECO:0007669"/>
    <property type="project" value="UniProtKB-KW"/>
</dbReference>
<evidence type="ECO:0000256" key="5">
    <source>
        <dbReference type="ARBA" id="ARBA00022771"/>
    </source>
</evidence>
<dbReference type="FunFam" id="3.30.160.60:FF:000281">
    <property type="entry name" value="Zinc finger protein 558 isoform X1"/>
    <property type="match status" value="2"/>
</dbReference>
<feature type="domain" description="C2H2-type" evidence="13">
    <location>
        <begin position="299"/>
        <end position="326"/>
    </location>
</feature>
<evidence type="ECO:0000256" key="2">
    <source>
        <dbReference type="ARBA" id="ARBA00006991"/>
    </source>
</evidence>
<feature type="domain" description="C2H2-type" evidence="13">
    <location>
        <begin position="495"/>
        <end position="522"/>
    </location>
</feature>
<reference evidence="15" key="3">
    <citation type="submission" date="2025-09" db="UniProtKB">
        <authorList>
            <consortium name="Ensembl"/>
        </authorList>
    </citation>
    <scope>IDENTIFICATION</scope>
</reference>
<dbReference type="InterPro" id="IPR036051">
    <property type="entry name" value="KRAB_dom_sf"/>
</dbReference>
<feature type="domain" description="C2H2-type" evidence="13">
    <location>
        <begin position="945"/>
        <end position="972"/>
    </location>
</feature>
<comment type="subcellular location">
    <subcellularLocation>
        <location evidence="1">Nucleus</location>
    </subcellularLocation>
</comment>
<evidence type="ECO:0000256" key="4">
    <source>
        <dbReference type="ARBA" id="ARBA00022737"/>
    </source>
</evidence>
<dbReference type="GO" id="GO:0000978">
    <property type="term" value="F:RNA polymerase II cis-regulatory region sequence-specific DNA binding"/>
    <property type="evidence" value="ECO:0007669"/>
    <property type="project" value="TreeGrafter"/>
</dbReference>
<dbReference type="Gene3D" id="6.10.140.140">
    <property type="match status" value="1"/>
</dbReference>
<dbReference type="Proteomes" id="UP000008225">
    <property type="component" value="Chromosome 22"/>
</dbReference>
<dbReference type="PANTHER" id="PTHR24393">
    <property type="entry name" value="ZINC FINGER PROTEIN"/>
    <property type="match status" value="1"/>
</dbReference>
<evidence type="ECO:0000256" key="11">
    <source>
        <dbReference type="PROSITE-ProRule" id="PRU00042"/>
    </source>
</evidence>
<dbReference type="GO" id="GO:0001228">
    <property type="term" value="F:DNA-binding transcription activator activity, RNA polymerase II-specific"/>
    <property type="evidence" value="ECO:0007669"/>
    <property type="project" value="TreeGrafter"/>
</dbReference>
<dbReference type="FunFam" id="3.30.160.60:FF:001472">
    <property type="entry name" value="Zinc finger protein 324"/>
    <property type="match status" value="2"/>
</dbReference>
<feature type="domain" description="C2H2-type" evidence="13">
    <location>
        <begin position="889"/>
        <end position="916"/>
    </location>
</feature>
<reference evidence="15 16" key="1">
    <citation type="submission" date="2009-03" db="EMBL/GenBank/DDBJ databases">
        <authorList>
            <person name="Warren W."/>
            <person name="Ye L."/>
            <person name="Minx P."/>
            <person name="Worley K."/>
            <person name="Gibbs R."/>
            <person name="Wilson R.K."/>
        </authorList>
    </citation>
    <scope>NUCLEOTIDE SEQUENCE [LARGE SCALE GENOMIC DNA]</scope>
</reference>
<dbReference type="SUPFAM" id="SSF109640">
    <property type="entry name" value="KRAB domain (Kruppel-associated box)"/>
    <property type="match status" value="1"/>
</dbReference>
<dbReference type="GeneTree" id="ENSGT00940000163047"/>
<dbReference type="SMART" id="SM00349">
    <property type="entry name" value="KRAB"/>
    <property type="match status" value="1"/>
</dbReference>
<dbReference type="Gene3D" id="3.30.160.60">
    <property type="entry name" value="Classic Zinc Finger"/>
    <property type="match status" value="18"/>
</dbReference>
<evidence type="ECO:0000259" key="14">
    <source>
        <dbReference type="PROSITE" id="PS50805"/>
    </source>
</evidence>
<dbReference type="PANTHER" id="PTHR24393:SF158">
    <property type="entry name" value="C2H2-TYPE DOMAIN-CONTAINING PROTEIN"/>
    <property type="match status" value="1"/>
</dbReference>
<feature type="domain" description="C2H2-type" evidence="13">
    <location>
        <begin position="327"/>
        <end position="354"/>
    </location>
</feature>
<evidence type="ECO:0000256" key="12">
    <source>
        <dbReference type="SAM" id="MobiDB-lite"/>
    </source>
</evidence>
<dbReference type="PROSITE" id="PS50805">
    <property type="entry name" value="KRAB"/>
    <property type="match status" value="1"/>
</dbReference>
<dbReference type="FunFam" id="3.30.160.60:FF:001765">
    <property type="entry name" value="zinc finger protein 324A"/>
    <property type="match status" value="1"/>
</dbReference>
<keyword evidence="10" id="KW-0539">Nucleus</keyword>
<feature type="region of interest" description="Disordered" evidence="12">
    <location>
        <begin position="1045"/>
        <end position="1100"/>
    </location>
</feature>
<dbReference type="PROSITE" id="PS00028">
    <property type="entry name" value="ZINC_FINGER_C2H2_1"/>
    <property type="match status" value="18"/>
</dbReference>
<organism evidence="15 16">
    <name type="scientific">Callithrix jacchus</name>
    <name type="common">White-tufted-ear marmoset</name>
    <name type="synonym">Simia Jacchus</name>
    <dbReference type="NCBI Taxonomy" id="9483"/>
    <lineage>
        <taxon>Eukaryota</taxon>
        <taxon>Metazoa</taxon>
        <taxon>Chordata</taxon>
        <taxon>Craniata</taxon>
        <taxon>Vertebrata</taxon>
        <taxon>Euteleostomi</taxon>
        <taxon>Mammalia</taxon>
        <taxon>Eutheria</taxon>
        <taxon>Euarchontoglires</taxon>
        <taxon>Primates</taxon>
        <taxon>Haplorrhini</taxon>
        <taxon>Platyrrhini</taxon>
        <taxon>Cebidae</taxon>
        <taxon>Callitrichinae</taxon>
        <taxon>Callithrix</taxon>
        <taxon>Callithrix</taxon>
    </lineage>
</organism>
<dbReference type="Ensembl" id="ENSCJAT00000144208.1">
    <property type="protein sequence ID" value="ENSCJAP00000090089.1"/>
    <property type="gene ID" value="ENSCJAG00000080807.1"/>
</dbReference>
<evidence type="ECO:0000313" key="15">
    <source>
        <dbReference type="Ensembl" id="ENSCJAP00000090089.1"/>
    </source>
</evidence>
<feature type="domain" description="C2H2-type" evidence="13">
    <location>
        <begin position="355"/>
        <end position="382"/>
    </location>
</feature>
<feature type="domain" description="C2H2-type" evidence="13">
    <location>
        <begin position="411"/>
        <end position="438"/>
    </location>
</feature>
<keyword evidence="5 11" id="KW-0863">Zinc-finger</keyword>
<feature type="domain" description="C2H2-type" evidence="13">
    <location>
        <begin position="861"/>
        <end position="888"/>
    </location>
</feature>
<keyword evidence="6" id="KW-0862">Zinc</keyword>
<reference evidence="15" key="2">
    <citation type="submission" date="2025-08" db="UniProtKB">
        <authorList>
            <consortium name="Ensembl"/>
        </authorList>
    </citation>
    <scope>IDENTIFICATION</scope>
</reference>
<feature type="domain" description="KRAB" evidence="14">
    <location>
        <begin position="544"/>
        <end position="615"/>
    </location>
</feature>
<feature type="region of interest" description="Disordered" evidence="12">
    <location>
        <begin position="173"/>
        <end position="218"/>
    </location>
</feature>
<dbReference type="PROSITE" id="PS50157">
    <property type="entry name" value="ZINC_FINGER_C2H2_2"/>
    <property type="match status" value="18"/>
</dbReference>
<evidence type="ECO:0000256" key="10">
    <source>
        <dbReference type="ARBA" id="ARBA00023242"/>
    </source>
</evidence>
<keyword evidence="8" id="KW-0238">DNA-binding</keyword>